<dbReference type="RefSeq" id="WP_149279074.1">
    <property type="nucleotide sequence ID" value="NZ_CP043506.1"/>
</dbReference>
<feature type="transmembrane region" description="Helical" evidence="1">
    <location>
        <begin position="6"/>
        <end position="25"/>
    </location>
</feature>
<dbReference type="EMBL" id="CP043506">
    <property type="protein sequence ID" value="QEO17396.1"/>
    <property type="molecule type" value="Genomic_DNA"/>
</dbReference>
<dbReference type="AlphaFoldDB" id="A0A5C1YM65"/>
<feature type="transmembrane region" description="Helical" evidence="1">
    <location>
        <begin position="61"/>
        <end position="81"/>
    </location>
</feature>
<evidence type="ECO:0000256" key="1">
    <source>
        <dbReference type="SAM" id="Phobius"/>
    </source>
</evidence>
<keyword evidence="1" id="KW-0472">Membrane</keyword>
<accession>A0A5C1YM65</accession>
<sequence>MVPGLHWYDVFGYMGSAIVVVLYFLNMRGMISTRGLSYPLVNLLGCFLIISSLWHDFNLPAFLIEAFWALVSVYGIAETLWQRRVSPASRQPNQG</sequence>
<feature type="domain" description="CBU-0592-like" evidence="2">
    <location>
        <begin position="8"/>
        <end position="83"/>
    </location>
</feature>
<feature type="transmembrane region" description="Helical" evidence="1">
    <location>
        <begin position="37"/>
        <end position="55"/>
    </location>
</feature>
<proteinExistence type="predicted"/>
<protein>
    <recommendedName>
        <fullName evidence="2">CBU-0592-like domain-containing protein</fullName>
    </recommendedName>
</protein>
<dbReference type="NCBIfam" id="NF047864">
    <property type="entry name" value="CBU_0592_membra"/>
    <property type="match status" value="1"/>
</dbReference>
<evidence type="ECO:0000313" key="3">
    <source>
        <dbReference type="EMBL" id="QEO17396.1"/>
    </source>
</evidence>
<dbReference type="Pfam" id="PF26604">
    <property type="entry name" value="CBU_0592"/>
    <property type="match status" value="1"/>
</dbReference>
<organism evidence="3 4">
    <name type="scientific">Acetobacter vaccinii</name>
    <dbReference type="NCBI Taxonomy" id="2592655"/>
    <lineage>
        <taxon>Bacteria</taxon>
        <taxon>Pseudomonadati</taxon>
        <taxon>Pseudomonadota</taxon>
        <taxon>Alphaproteobacteria</taxon>
        <taxon>Acetobacterales</taxon>
        <taxon>Acetobacteraceae</taxon>
        <taxon>Acetobacter</taxon>
    </lineage>
</organism>
<name>A0A5C1YM65_9PROT</name>
<dbReference type="KEGG" id="acek:FLP30_06420"/>
<keyword evidence="1" id="KW-1133">Transmembrane helix</keyword>
<dbReference type="OrthoDB" id="7278355at2"/>
<dbReference type="InterPro" id="IPR058058">
    <property type="entry name" value="CBU_0592-like"/>
</dbReference>
<reference evidence="3 4" key="1">
    <citation type="submission" date="2019-09" db="EMBL/GenBank/DDBJ databases">
        <title>Genome sequencing of strain KACC 21233.</title>
        <authorList>
            <person name="Heo J."/>
            <person name="Kim S.-J."/>
            <person name="Kim J.-S."/>
            <person name="Hong S.-B."/>
            <person name="Kwon S.-W."/>
        </authorList>
    </citation>
    <scope>NUCLEOTIDE SEQUENCE [LARGE SCALE GENOMIC DNA]</scope>
    <source>
        <strain evidence="3 4">KACC 21233</strain>
    </source>
</reference>
<evidence type="ECO:0000313" key="4">
    <source>
        <dbReference type="Proteomes" id="UP000324536"/>
    </source>
</evidence>
<dbReference type="Proteomes" id="UP000324536">
    <property type="component" value="Chromosome"/>
</dbReference>
<evidence type="ECO:0000259" key="2">
    <source>
        <dbReference type="Pfam" id="PF26604"/>
    </source>
</evidence>
<keyword evidence="1" id="KW-0812">Transmembrane</keyword>
<keyword evidence="4" id="KW-1185">Reference proteome</keyword>
<gene>
    <name evidence="3" type="ORF">FLP30_06420</name>
</gene>